<dbReference type="Proteomes" id="UP001459277">
    <property type="component" value="Unassembled WGS sequence"/>
</dbReference>
<comment type="caution">
    <text evidence="2">The sequence shown here is derived from an EMBL/GenBank/DDBJ whole genome shotgun (WGS) entry which is preliminary data.</text>
</comment>
<dbReference type="AlphaFoldDB" id="A0AAW2CPT0"/>
<accession>A0AAW2CPT0</accession>
<dbReference type="PROSITE" id="PS50878">
    <property type="entry name" value="RT_POL"/>
    <property type="match status" value="1"/>
</dbReference>
<gene>
    <name evidence="2" type="ORF">SO802_019849</name>
</gene>
<dbReference type="InterPro" id="IPR043502">
    <property type="entry name" value="DNA/RNA_pol_sf"/>
</dbReference>
<dbReference type="EMBL" id="JAZDWU010000006">
    <property type="protein sequence ID" value="KAL0000247.1"/>
    <property type="molecule type" value="Genomic_DNA"/>
</dbReference>
<dbReference type="Pfam" id="PF00078">
    <property type="entry name" value="RVT_1"/>
    <property type="match status" value="1"/>
</dbReference>
<evidence type="ECO:0000313" key="2">
    <source>
        <dbReference type="EMBL" id="KAL0000247.1"/>
    </source>
</evidence>
<protein>
    <recommendedName>
        <fullName evidence="1">Reverse transcriptase domain-containing protein</fullName>
    </recommendedName>
</protein>
<organism evidence="2 3">
    <name type="scientific">Lithocarpus litseifolius</name>
    <dbReference type="NCBI Taxonomy" id="425828"/>
    <lineage>
        <taxon>Eukaryota</taxon>
        <taxon>Viridiplantae</taxon>
        <taxon>Streptophyta</taxon>
        <taxon>Embryophyta</taxon>
        <taxon>Tracheophyta</taxon>
        <taxon>Spermatophyta</taxon>
        <taxon>Magnoliopsida</taxon>
        <taxon>eudicotyledons</taxon>
        <taxon>Gunneridae</taxon>
        <taxon>Pentapetalae</taxon>
        <taxon>rosids</taxon>
        <taxon>fabids</taxon>
        <taxon>Fagales</taxon>
        <taxon>Fagaceae</taxon>
        <taxon>Lithocarpus</taxon>
    </lineage>
</organism>
<dbReference type="SUPFAM" id="SSF56672">
    <property type="entry name" value="DNA/RNA polymerases"/>
    <property type="match status" value="1"/>
</dbReference>
<sequence length="458" mass="51588">MIQGDRNMSFYHVSTLVRRKRNQIVAIKNAVGDWIFEEHEVKEFIRNGFEDIYTTSRTSANRVDPFCSRWQVRLTEEEQNSISGGATEDEIKTHIALIPKIQFLETLGNYRPISLCNTGYKVVTKIIVARLRPYLDKLISPLQVAFVLGRKGIDNAIIAQEVIHTLSKKKGRVGFMALKIDLEKAYDKLEWSFIRESLIRANSPTYLIELIMSCVSTVSTSLLFNGEALDPIYLLRGIRQGDPLSPYLFILCMDFLSQLIEGKCNGNLWQPVKASQSGPTLSHLLFADNLVFFARADYVNCSAIRDVLDEFCSISGQTVSATKSRVYFSPNVDRDTRESLSDILGFGSTPNLGKYLGIPIKHSRSSSQDYNFILDRVKKKLAGWKASMLSLAGHSVLIQASLATIPTYVMQCTHLPGKILEGIDRVNCNFLWGTYEAAKKIHWVGWQKVTKPKDEGGL</sequence>
<dbReference type="CDD" id="cd01650">
    <property type="entry name" value="RT_nLTR_like"/>
    <property type="match status" value="1"/>
</dbReference>
<keyword evidence="3" id="KW-1185">Reference proteome</keyword>
<dbReference type="InterPro" id="IPR000477">
    <property type="entry name" value="RT_dom"/>
</dbReference>
<dbReference type="PANTHER" id="PTHR33116:SF70">
    <property type="entry name" value="NON-LTR RETROELEMENT REVERSE TRANSCRIPTASE-LIKE PROTEIN"/>
    <property type="match status" value="1"/>
</dbReference>
<proteinExistence type="predicted"/>
<dbReference type="PANTHER" id="PTHR33116">
    <property type="entry name" value="REVERSE TRANSCRIPTASE ZINC-BINDING DOMAIN-CONTAINING PROTEIN-RELATED-RELATED"/>
    <property type="match status" value="1"/>
</dbReference>
<feature type="domain" description="Reverse transcriptase" evidence="1">
    <location>
        <begin position="79"/>
        <end position="360"/>
    </location>
</feature>
<evidence type="ECO:0000259" key="1">
    <source>
        <dbReference type="PROSITE" id="PS50878"/>
    </source>
</evidence>
<name>A0AAW2CPT0_9ROSI</name>
<reference evidence="2 3" key="1">
    <citation type="submission" date="2024-01" db="EMBL/GenBank/DDBJ databases">
        <title>A telomere-to-telomere, gap-free genome of sweet tea (Lithocarpus litseifolius).</title>
        <authorList>
            <person name="Zhou J."/>
        </authorList>
    </citation>
    <scope>NUCLEOTIDE SEQUENCE [LARGE SCALE GENOMIC DNA]</scope>
    <source>
        <strain evidence="2">Zhou-2022a</strain>
        <tissue evidence="2">Leaf</tissue>
    </source>
</reference>
<evidence type="ECO:0000313" key="3">
    <source>
        <dbReference type="Proteomes" id="UP001459277"/>
    </source>
</evidence>